<gene>
    <name evidence="2" type="ORF">ACFLIM_40035</name>
</gene>
<evidence type="ECO:0000256" key="1">
    <source>
        <dbReference type="SAM" id="SignalP"/>
    </source>
</evidence>
<accession>A0ABW7APR0</accession>
<sequence length="166" mass="18745">MSRRLKTAAVLAVTIPAALTPSPTLAAAKAYLIKNDDRCLTYAVDRTPAKLGFRAQANYCPSTEFDGYLWKRTARSQLAVTYQGRTYCLGTPKGTAVQVGRCGSDLKRQQFAFPVVKEGVWDTVVQIKWKHLRNTCLYHNPRRPWEISAAPCLRTSSDQHWVMVRR</sequence>
<dbReference type="Proteomes" id="UP001603978">
    <property type="component" value="Unassembled WGS sequence"/>
</dbReference>
<feature type="chain" id="PRO_5045340961" description="Ricin B lectin domain-containing protein" evidence="1">
    <location>
        <begin position="27"/>
        <end position="166"/>
    </location>
</feature>
<name>A0ABW7APR0_9ACTN</name>
<feature type="signal peptide" evidence="1">
    <location>
        <begin position="1"/>
        <end position="26"/>
    </location>
</feature>
<dbReference type="InterPro" id="IPR035992">
    <property type="entry name" value="Ricin_B-like_lectins"/>
</dbReference>
<evidence type="ECO:0000313" key="2">
    <source>
        <dbReference type="EMBL" id="MFG1709399.1"/>
    </source>
</evidence>
<dbReference type="EMBL" id="JBICRM010000036">
    <property type="protein sequence ID" value="MFG1709399.1"/>
    <property type="molecule type" value="Genomic_DNA"/>
</dbReference>
<evidence type="ECO:0008006" key="4">
    <source>
        <dbReference type="Google" id="ProtNLM"/>
    </source>
</evidence>
<dbReference type="SUPFAM" id="SSF50370">
    <property type="entry name" value="Ricin B-like lectins"/>
    <property type="match status" value="1"/>
</dbReference>
<reference evidence="2 3" key="1">
    <citation type="submission" date="2024-10" db="EMBL/GenBank/DDBJ databases">
        <authorList>
            <person name="Topkara A.R."/>
            <person name="Saygin H."/>
        </authorList>
    </citation>
    <scope>NUCLEOTIDE SEQUENCE [LARGE SCALE GENOMIC DNA]</scope>
    <source>
        <strain evidence="2 3">M3C6</strain>
    </source>
</reference>
<dbReference type="RefSeq" id="WP_393174134.1">
    <property type="nucleotide sequence ID" value="NZ_JBICRM010000036.1"/>
</dbReference>
<organism evidence="2 3">
    <name type="scientific">Nonomuraea marmarensis</name>
    <dbReference type="NCBI Taxonomy" id="3351344"/>
    <lineage>
        <taxon>Bacteria</taxon>
        <taxon>Bacillati</taxon>
        <taxon>Actinomycetota</taxon>
        <taxon>Actinomycetes</taxon>
        <taxon>Streptosporangiales</taxon>
        <taxon>Streptosporangiaceae</taxon>
        <taxon>Nonomuraea</taxon>
    </lineage>
</organism>
<keyword evidence="3" id="KW-1185">Reference proteome</keyword>
<dbReference type="PROSITE" id="PS50231">
    <property type="entry name" value="RICIN_B_LECTIN"/>
    <property type="match status" value="1"/>
</dbReference>
<evidence type="ECO:0000313" key="3">
    <source>
        <dbReference type="Proteomes" id="UP001603978"/>
    </source>
</evidence>
<comment type="caution">
    <text evidence="2">The sequence shown here is derived from an EMBL/GenBank/DDBJ whole genome shotgun (WGS) entry which is preliminary data.</text>
</comment>
<protein>
    <recommendedName>
        <fullName evidence="4">Ricin B lectin domain-containing protein</fullName>
    </recommendedName>
</protein>
<proteinExistence type="predicted"/>
<keyword evidence="1" id="KW-0732">Signal</keyword>